<feature type="compositionally biased region" description="Basic and acidic residues" evidence="1">
    <location>
        <begin position="724"/>
        <end position="737"/>
    </location>
</feature>
<feature type="region of interest" description="Disordered" evidence="1">
    <location>
        <begin position="598"/>
        <end position="625"/>
    </location>
</feature>
<proteinExistence type="predicted"/>
<organism evidence="2 3">
    <name type="scientific">Chitinophaga agrisoli</name>
    <dbReference type="NCBI Taxonomy" id="2607653"/>
    <lineage>
        <taxon>Bacteria</taxon>
        <taxon>Pseudomonadati</taxon>
        <taxon>Bacteroidota</taxon>
        <taxon>Chitinophagia</taxon>
        <taxon>Chitinophagales</taxon>
        <taxon>Chitinophagaceae</taxon>
        <taxon>Chitinophaga</taxon>
    </lineage>
</organism>
<feature type="region of interest" description="Disordered" evidence="1">
    <location>
        <begin position="1592"/>
        <end position="1644"/>
    </location>
</feature>
<feature type="compositionally biased region" description="Polar residues" evidence="1">
    <location>
        <begin position="1"/>
        <end position="10"/>
    </location>
</feature>
<gene>
    <name evidence="2" type="ORF">F0L74_21435</name>
</gene>
<feature type="compositionally biased region" description="Basic and acidic residues" evidence="1">
    <location>
        <begin position="196"/>
        <end position="211"/>
    </location>
</feature>
<feature type="compositionally biased region" description="Acidic residues" evidence="1">
    <location>
        <begin position="1621"/>
        <end position="1637"/>
    </location>
</feature>
<feature type="compositionally biased region" description="Basic and acidic residues" evidence="1">
    <location>
        <begin position="611"/>
        <end position="620"/>
    </location>
</feature>
<feature type="region of interest" description="Disordered" evidence="1">
    <location>
        <begin position="1"/>
        <end position="89"/>
    </location>
</feature>
<accession>A0A5B2VI71</accession>
<sequence>MPDQHQQTPATPVPIRSSAHQPAAGGIAIPAPVQLQPASQTPQQPSGATPPPPPLANIIQRQPTNIPAAPTPFRLPITNTPSPQHTPITPWHTVVQRQSKTTQPVIQRVRIKVRASETMGNDQDVNGDTTELYALYQQSGKDLPYFNRDNYPEMEAALFFARSEAMGPEQLMERLQIEEMLVEVYGHNWSTFMTDEEKKELGSQGETKEGNNSEEQDDHVRKKKKLTDTKFTSESSPIIPGNIDLQQALGSQAMETEKELKTPQKSQIGIVTWNVAHFSDKETVKETAPKPKGKAKGNTDETDQDEPVEAITRRGFQERLQQILQKFRKVMEDWDVFRKEAEAFIAAIEKYKGNDKLWKGVHNRKDTRERLERGALAAKEQLAGSGGLFAGLGEYINFKWNEAYEEALKDNLKKAPLAQKVKDFRAFGREYLDNLINVLKSVTKIWGPDIKAATFLRNMSSYVQEGPSKDDTDPRTEEERLISLESLQEKKGLLRKLLNRAEIEELARALHTRNIALQAEQMFANNSWLDIMVLQEVNNPSLLEQSGSSYDMDTGPQMVSGGENPQKEYYPILIRKGSGFTVSAIFYVNTKGNKISVKEAEEQDKQEDEEKEKQEKKPAPYEDVDWDKSAGSYRPIMVYELERPVKDSDKKEKVWIGVVHTTPETDSGVAEFNRINIYNEIKKGLATLSAQAKDKGIPLIIGGDYYLTAEAVVAEKSRKRKRDDKKEAENKETVNEVKEGTDRQFDQLTRKKEWMVTFWEDLQEVETQLGIIATAKQEIAARDLKSQKFMELRNGWISDAEAAINIILKKYEVGSVEELDALFTKETLLQAERDKKLIMLTEYRKEKQILRNVNKTTTKHRVEALDLHLTQSISGTNPKEDPLTEWSKLQIADFFIDQGWQTTKAGIMRPGGKMVTTDAEDLRHSKYWQHFSDHFPVGGIFSTAPKDEEAVMALLSQAFVEDEKAEDTAKQANINMFAFQYIRDLLRTIQQQNQPDKTEEEHSDEMTAKVYLHKIRLLEAQYDKLPKLSDKKRSKNRLMAYFKKLPGLIAAIDPTAKIDPPGYDDYVTVYLQELGEKGTDIGGLEGFKKQRLTLALVFLKERLAALRKKSPETSGPDTMQEDESQDPTVQWISIQGFIAQIQTLEQALIKQKKMEEAEQLVVFRPEDVEPESTDPALVPKEKEPIPGKQPSLPPQPELAEQEQYLLDQLIQLADQGDKIWDILFKEQEQVYPLFRARESQILSAMKGPLARVAMNGPDQALHILELLIHKYGVAPAKLLQPLAAEALQDLKIAFFTAAALARIGVPEQVMPFLQIVLGRLQVKQLPDFMEMLTYTWKETNQAPNTYMILRLLHMPEKDSHEQQVVIKVLLSMGWVMEDALGELLASPPVPVSNNEDSHFPGFGGWDALRRAREESLLTFGQQQSFSLSGEKVGLDEYMELYNADGELHNCLIFSIVRVLKLPTSVERIVEIGKTIRENKKVAADELLDTGDIPQILALLGAEATLIVISTLQNAKDPDNENRTCFDIELIGKGNIAYLINAGNLHFGYGAVKPGYAMRMANQVVIWFKQIDNSGGPKEITPEMLEMQRLHALTQQDNKKDPAEDVEEDFDMEAYQQQYDNWETEAPDENYDMAEEPGEGNSSDS</sequence>
<name>A0A5B2VI71_9BACT</name>
<dbReference type="InterPro" id="IPR036691">
    <property type="entry name" value="Endo/exonu/phosph_ase_sf"/>
</dbReference>
<protein>
    <submittedName>
        <fullName evidence="2">Uncharacterized protein</fullName>
    </submittedName>
</protein>
<feature type="region of interest" description="Disordered" evidence="1">
    <location>
        <begin position="196"/>
        <end position="242"/>
    </location>
</feature>
<evidence type="ECO:0000313" key="3">
    <source>
        <dbReference type="Proteomes" id="UP000324611"/>
    </source>
</evidence>
<feature type="compositionally biased region" description="Low complexity" evidence="1">
    <location>
        <begin position="22"/>
        <end position="32"/>
    </location>
</feature>
<evidence type="ECO:0000313" key="2">
    <source>
        <dbReference type="EMBL" id="KAA2238781.1"/>
    </source>
</evidence>
<reference evidence="2 3" key="2">
    <citation type="submission" date="2019-09" db="EMBL/GenBank/DDBJ databases">
        <authorList>
            <person name="Jin C."/>
        </authorList>
    </citation>
    <scope>NUCLEOTIDE SEQUENCE [LARGE SCALE GENOMIC DNA]</scope>
    <source>
        <strain evidence="2 3">BN140078</strain>
    </source>
</reference>
<keyword evidence="3" id="KW-1185">Reference proteome</keyword>
<feature type="region of interest" description="Disordered" evidence="1">
    <location>
        <begin position="1164"/>
        <end position="1194"/>
    </location>
</feature>
<dbReference type="EMBL" id="VUOC01000004">
    <property type="protein sequence ID" value="KAA2238781.1"/>
    <property type="molecule type" value="Genomic_DNA"/>
</dbReference>
<feature type="compositionally biased region" description="Acidic residues" evidence="1">
    <location>
        <begin position="601"/>
        <end position="610"/>
    </location>
</feature>
<dbReference type="RefSeq" id="WP_149839960.1">
    <property type="nucleotide sequence ID" value="NZ_VUOC01000004.1"/>
</dbReference>
<feature type="compositionally biased region" description="Polar residues" evidence="1">
    <location>
        <begin position="77"/>
        <end position="87"/>
    </location>
</feature>
<dbReference type="Proteomes" id="UP000324611">
    <property type="component" value="Unassembled WGS sequence"/>
</dbReference>
<feature type="region of interest" description="Disordered" evidence="1">
    <location>
        <begin position="718"/>
        <end position="737"/>
    </location>
</feature>
<dbReference type="Gene3D" id="3.60.10.10">
    <property type="entry name" value="Endonuclease/exonuclease/phosphatase"/>
    <property type="match status" value="1"/>
</dbReference>
<reference evidence="2 3" key="1">
    <citation type="submission" date="2019-09" db="EMBL/GenBank/DDBJ databases">
        <title>Chitinophaga ginsengihumi sp. nov., isolated from soil of ginseng rhizosphere.</title>
        <authorList>
            <person name="Lee J."/>
        </authorList>
    </citation>
    <scope>NUCLEOTIDE SEQUENCE [LARGE SCALE GENOMIC DNA]</scope>
    <source>
        <strain evidence="2 3">BN140078</strain>
    </source>
</reference>
<evidence type="ECO:0000256" key="1">
    <source>
        <dbReference type="SAM" id="MobiDB-lite"/>
    </source>
</evidence>
<feature type="region of interest" description="Disordered" evidence="1">
    <location>
        <begin position="282"/>
        <end position="305"/>
    </location>
</feature>
<comment type="caution">
    <text evidence="2">The sequence shown here is derived from an EMBL/GenBank/DDBJ whole genome shotgun (WGS) entry which is preliminary data.</text>
</comment>